<name>A0AAD4TL71_OVIAM</name>
<protein>
    <submittedName>
        <fullName evidence="1">Uncharacterized protein</fullName>
    </submittedName>
</protein>
<keyword evidence="2" id="KW-1185">Reference proteome</keyword>
<evidence type="ECO:0000313" key="2">
    <source>
        <dbReference type="Proteomes" id="UP001214576"/>
    </source>
</evidence>
<dbReference type="EMBL" id="JAKZEL010000026">
    <property type="protein sequence ID" value="KAI4530117.1"/>
    <property type="molecule type" value="Genomic_DNA"/>
</dbReference>
<comment type="caution">
    <text evidence="1">The sequence shown here is derived from an EMBL/GenBank/DDBJ whole genome shotgun (WGS) entry which is preliminary data.</text>
</comment>
<proteinExistence type="predicted"/>
<dbReference type="Proteomes" id="UP001214576">
    <property type="component" value="Unassembled WGS sequence"/>
</dbReference>
<dbReference type="AlphaFoldDB" id="A0AAD4TL71"/>
<organism evidence="1 2">
    <name type="scientific">Ovis ammon polii</name>
    <dbReference type="NCBI Taxonomy" id="230172"/>
    <lineage>
        <taxon>Eukaryota</taxon>
        <taxon>Metazoa</taxon>
        <taxon>Chordata</taxon>
        <taxon>Craniata</taxon>
        <taxon>Vertebrata</taxon>
        <taxon>Euteleostomi</taxon>
        <taxon>Mammalia</taxon>
        <taxon>Eutheria</taxon>
        <taxon>Laurasiatheria</taxon>
        <taxon>Artiodactyla</taxon>
        <taxon>Ruminantia</taxon>
        <taxon>Pecora</taxon>
        <taxon>Bovidae</taxon>
        <taxon>Caprinae</taxon>
        <taxon>Ovis</taxon>
    </lineage>
</organism>
<evidence type="ECO:0000313" key="1">
    <source>
        <dbReference type="EMBL" id="KAI4530117.1"/>
    </source>
</evidence>
<reference evidence="1" key="1">
    <citation type="submission" date="2022-03" db="EMBL/GenBank/DDBJ databases">
        <title>Genomic analyses of argali, domestic sheep and their hybrids provide insights into chromosomal evolution, heterosis and genetic basis of agronomic traits.</title>
        <authorList>
            <person name="Li M."/>
        </authorList>
    </citation>
    <scope>NUCLEOTIDE SEQUENCE</scope>
    <source>
        <strain evidence="1">CAU-MHL-2022a</strain>
        <tissue evidence="1">Skin</tissue>
    </source>
</reference>
<gene>
    <name evidence="1" type="ORF">MG293_019973</name>
</gene>
<accession>A0AAD4TL71</accession>
<sequence>MVPSHLLPGLPLAGGPMSEAWPVSELAGKEGLMGRELLGPDGPGPLRTAFPIGLAHLGVCTVSGRLKGEKQNLDAAMSRIQEKKHLRRLRDPDPPGSLLPGHPFHRQSQGTRVPLASQRCVSCHAALHSIREHVTSDGQTHPRVTFLMFLGQGQR</sequence>